<dbReference type="Pfam" id="PF00391">
    <property type="entry name" value="PEP-utilizers"/>
    <property type="match status" value="1"/>
</dbReference>
<dbReference type="SUPFAM" id="SSF52009">
    <property type="entry name" value="Phosphohistidine domain"/>
    <property type="match status" value="1"/>
</dbReference>
<dbReference type="PANTHER" id="PTHR43615:SF1">
    <property type="entry name" value="PPDK_N DOMAIN-CONTAINING PROTEIN"/>
    <property type="match status" value="1"/>
</dbReference>
<feature type="domain" description="Pyruvate phosphate dikinase AMP/ATP-binding" evidence="2">
    <location>
        <begin position="62"/>
        <end position="287"/>
    </location>
</feature>
<dbReference type="Pfam" id="PF01326">
    <property type="entry name" value="PPDK_N"/>
    <property type="match status" value="1"/>
</dbReference>
<name>A0A318KIQ8_9NEIS</name>
<dbReference type="EMBL" id="QJKI01000034">
    <property type="protein sequence ID" value="PXX74056.1"/>
    <property type="molecule type" value="Genomic_DNA"/>
</dbReference>
<dbReference type="Gene3D" id="3.30.470.20">
    <property type="entry name" value="ATP-grasp fold, B domain"/>
    <property type="match status" value="1"/>
</dbReference>
<evidence type="ECO:0000259" key="1">
    <source>
        <dbReference type="Pfam" id="PF00391"/>
    </source>
</evidence>
<dbReference type="InterPro" id="IPR051549">
    <property type="entry name" value="PEP_Utilizing_Enz"/>
</dbReference>
<reference evidence="3 4" key="1">
    <citation type="submission" date="2018-05" db="EMBL/GenBank/DDBJ databases">
        <title>Genomic Encyclopedia of Type Strains, Phase IV (KMG-IV): sequencing the most valuable type-strain genomes for metagenomic binning, comparative biology and taxonomic classification.</title>
        <authorList>
            <person name="Goeker M."/>
        </authorList>
    </citation>
    <scope>NUCLEOTIDE SEQUENCE [LARGE SCALE GENOMIC DNA]</scope>
    <source>
        <strain evidence="3 4">DSM 29661</strain>
    </source>
</reference>
<dbReference type="Gene3D" id="3.30.1490.20">
    <property type="entry name" value="ATP-grasp fold, A domain"/>
    <property type="match status" value="1"/>
</dbReference>
<accession>A0A318KIQ8</accession>
<comment type="caution">
    <text evidence="3">The sequence shown here is derived from an EMBL/GenBank/DDBJ whole genome shotgun (WGS) entry which is preliminary data.</text>
</comment>
<keyword evidence="3" id="KW-0418">Kinase</keyword>
<dbReference type="GO" id="GO:0005524">
    <property type="term" value="F:ATP binding"/>
    <property type="evidence" value="ECO:0007669"/>
    <property type="project" value="InterPro"/>
</dbReference>
<keyword evidence="3" id="KW-0670">Pyruvate</keyword>
<dbReference type="Proteomes" id="UP000247555">
    <property type="component" value="Unassembled WGS sequence"/>
</dbReference>
<gene>
    <name evidence="3" type="ORF">DFR34_1344</name>
</gene>
<dbReference type="RefSeq" id="WP_245906925.1">
    <property type="nucleotide sequence ID" value="NZ_QJKI01000034.1"/>
</dbReference>
<evidence type="ECO:0000313" key="4">
    <source>
        <dbReference type="Proteomes" id="UP000247555"/>
    </source>
</evidence>
<dbReference type="InterPro" id="IPR013815">
    <property type="entry name" value="ATP_grasp_subdomain_1"/>
</dbReference>
<feature type="domain" description="PEP-utilising enzyme mobile" evidence="1">
    <location>
        <begin position="752"/>
        <end position="822"/>
    </location>
</feature>
<protein>
    <submittedName>
        <fullName evidence="3">Pyruvate,water dikinase</fullName>
    </submittedName>
</protein>
<dbReference type="InterPro" id="IPR008279">
    <property type="entry name" value="PEP-util_enz_mobile_dom"/>
</dbReference>
<dbReference type="PANTHER" id="PTHR43615">
    <property type="entry name" value="PHOSPHOENOLPYRUVATE SYNTHASE-RELATED"/>
    <property type="match status" value="1"/>
</dbReference>
<evidence type="ECO:0000259" key="2">
    <source>
        <dbReference type="Pfam" id="PF01326"/>
    </source>
</evidence>
<dbReference type="InterPro" id="IPR036637">
    <property type="entry name" value="Phosphohistidine_dom_sf"/>
</dbReference>
<evidence type="ECO:0000313" key="3">
    <source>
        <dbReference type="EMBL" id="PXX74056.1"/>
    </source>
</evidence>
<dbReference type="Gene3D" id="3.50.30.10">
    <property type="entry name" value="Phosphohistidine domain"/>
    <property type="match status" value="1"/>
</dbReference>
<sequence>MNAISDISHRMIDDHAVLDASADAVGGKAWQLAQLRRYGLPVAEFIVLPAAATAPADEAEHAWAAVQARGWADRPLAVRSSAVGEDGAHASFAGIHRSCLNVCGAAQLAEAIAAVRASLLSDSARAYRQRLGIAGQARMAVIIMPLLPAVAAGIAFTCDPRDGREDRMLIHAHWGLGEALVGGEADGDEYLLAEDATDSWRVLSCRLGGKAQQRRCADGGGTELHATPVVQTSRQVLDAAQIEALAALLRDAAYALDFVAPFYDLEWLWDGARFWLTQARPVTRRPHYTYPALQNQPAIWTRGNTCELLPDPLAAFDWNFSRRGVNALLEQGARLAGYPLQDGVQRAGLFHGRLYLEASIMQWELWNAVNVPPTSMNVMMGGHQPEITVPASTWRERLRRGLNMLRYLRRAGAVRQRGEAAIVRVRAMAQRLRAAPPPAEHAVLRAAIQEAGQVARSEFDMFFLQGSGGGSLSLLRDTLEKAFPGEGDALGAALLAGGEASVTVQQNYALLALAQRARQEGRESTGFQRALADFMQAYGHRGHYETYFRSASWREQPDSLLAQLDSLADIDADALRQRQQQAAAQAWARIRQHAPWPTRLLLRWLARAANRECNQREAARSALIDNLDAVRHLADGAIALLRQRGVLHADEGRDALQHLFLWEIDSACQGSLPAASLRARLLDRQARFARWQTETAPEYLLIQPDGRHTAGALPTPTAPTDGQRWRGLATGAGVARGRVRRIRHPAEGVALQAGEILLAPATDPGWTPLFLKAGGLVVETGGYLSHAAIVAREFALPAVVNLPGIMDALQDGEWVEVDGGRGVVRRVGEG</sequence>
<dbReference type="SUPFAM" id="SSF56059">
    <property type="entry name" value="Glutathione synthetase ATP-binding domain-like"/>
    <property type="match status" value="1"/>
</dbReference>
<dbReference type="GO" id="GO:0016301">
    <property type="term" value="F:kinase activity"/>
    <property type="evidence" value="ECO:0007669"/>
    <property type="project" value="UniProtKB-KW"/>
</dbReference>
<dbReference type="InterPro" id="IPR002192">
    <property type="entry name" value="PPDK_AMP/ATP-bd"/>
</dbReference>
<keyword evidence="3" id="KW-0808">Transferase</keyword>
<keyword evidence="4" id="KW-1185">Reference proteome</keyword>
<organism evidence="3 4">
    <name type="scientific">Rivihabitans pingtungensis</name>
    <dbReference type="NCBI Taxonomy" id="1054498"/>
    <lineage>
        <taxon>Bacteria</taxon>
        <taxon>Pseudomonadati</taxon>
        <taxon>Pseudomonadota</taxon>
        <taxon>Betaproteobacteria</taxon>
        <taxon>Neisseriales</taxon>
        <taxon>Aquaspirillaceae</taxon>
        <taxon>Rivihabitans</taxon>
    </lineage>
</organism>
<proteinExistence type="predicted"/>
<dbReference type="AlphaFoldDB" id="A0A318KIQ8"/>